<dbReference type="Pfam" id="PF00877">
    <property type="entry name" value="NLPC_P60"/>
    <property type="match status" value="1"/>
</dbReference>
<name>A0A1L9QML2_9CYAN</name>
<dbReference type="InterPro" id="IPR051202">
    <property type="entry name" value="Peptidase_C40"/>
</dbReference>
<dbReference type="Pfam" id="PF18348">
    <property type="entry name" value="SH3_16"/>
    <property type="match status" value="1"/>
</dbReference>
<dbReference type="InterPro" id="IPR000064">
    <property type="entry name" value="NLP_P60_dom"/>
</dbReference>
<dbReference type="Gene3D" id="3.90.1720.10">
    <property type="entry name" value="endopeptidase domain like (from Nostoc punctiforme)"/>
    <property type="match status" value="1"/>
</dbReference>
<evidence type="ECO:0000256" key="2">
    <source>
        <dbReference type="ARBA" id="ARBA00022670"/>
    </source>
</evidence>
<feature type="domain" description="NlpC/P60" evidence="5">
    <location>
        <begin position="90"/>
        <end position="222"/>
    </location>
</feature>
<keyword evidence="3" id="KW-0378">Hydrolase</keyword>
<dbReference type="PANTHER" id="PTHR47053">
    <property type="entry name" value="MUREIN DD-ENDOPEPTIDASE MEPH-RELATED"/>
    <property type="match status" value="1"/>
</dbReference>
<dbReference type="GO" id="GO:0008234">
    <property type="term" value="F:cysteine-type peptidase activity"/>
    <property type="evidence" value="ECO:0007669"/>
    <property type="project" value="UniProtKB-KW"/>
</dbReference>
<dbReference type="SUPFAM" id="SSF54001">
    <property type="entry name" value="Cysteine proteinases"/>
    <property type="match status" value="1"/>
</dbReference>
<evidence type="ECO:0000313" key="7">
    <source>
        <dbReference type="Proteomes" id="UP000183940"/>
    </source>
</evidence>
<dbReference type="PANTHER" id="PTHR47053:SF1">
    <property type="entry name" value="MUREIN DD-ENDOPEPTIDASE MEPH-RELATED"/>
    <property type="match status" value="1"/>
</dbReference>
<dbReference type="InterPro" id="IPR041382">
    <property type="entry name" value="SH3_16"/>
</dbReference>
<evidence type="ECO:0000259" key="5">
    <source>
        <dbReference type="PROSITE" id="PS51935"/>
    </source>
</evidence>
<evidence type="ECO:0000256" key="4">
    <source>
        <dbReference type="ARBA" id="ARBA00022807"/>
    </source>
</evidence>
<dbReference type="InterPro" id="IPR038765">
    <property type="entry name" value="Papain-like_cys_pep_sf"/>
</dbReference>
<accession>A0A1L9QML2</accession>
<dbReference type="GO" id="GO:0006508">
    <property type="term" value="P:proteolysis"/>
    <property type="evidence" value="ECO:0007669"/>
    <property type="project" value="UniProtKB-KW"/>
</dbReference>
<dbReference type="EMBL" id="MLAW01000042">
    <property type="protein sequence ID" value="OJJ22668.1"/>
    <property type="molecule type" value="Genomic_DNA"/>
</dbReference>
<keyword evidence="2" id="KW-0645">Protease</keyword>
<sequence>MIALEKLTTTQAYQFCGNVDLYNSCETEELATQAAGDRQFHLIGSPQNNAVPILLSEDDYSCWLSLKDLDKIDLALALYQPRPVSRAEIEKKIDRIIAYTQYAIDQPNHYLWGGTVPPNYDCSGLMQAAFASVGIWIPRDAHQQHNFTQSIAIEEAEPGDLLFFSSKQRVTHVALYLGDRKYIHSSGKDNGRNGIGIDTLSPEGDSFSRYYHQLYCGVGRVTTGYISTGNPNAQFECPITDP</sequence>
<comment type="similarity">
    <text evidence="1">Belongs to the peptidase C40 family.</text>
</comment>
<evidence type="ECO:0000313" key="6">
    <source>
        <dbReference type="EMBL" id="OJJ22668.1"/>
    </source>
</evidence>
<evidence type="ECO:0000256" key="3">
    <source>
        <dbReference type="ARBA" id="ARBA00022801"/>
    </source>
</evidence>
<organism evidence="6 7">
    <name type="scientific">Roseofilum reptotaenium AO1-A</name>
    <dbReference type="NCBI Taxonomy" id="1925591"/>
    <lineage>
        <taxon>Bacteria</taxon>
        <taxon>Bacillati</taxon>
        <taxon>Cyanobacteriota</taxon>
        <taxon>Cyanophyceae</taxon>
        <taxon>Desertifilales</taxon>
        <taxon>Desertifilaceae</taxon>
        <taxon>Roseofilum</taxon>
    </lineage>
</organism>
<protein>
    <recommendedName>
        <fullName evidence="5">NlpC/P60 domain-containing protein</fullName>
    </recommendedName>
</protein>
<comment type="caution">
    <text evidence="6">The sequence shown here is derived from an EMBL/GenBank/DDBJ whole genome shotgun (WGS) entry which is preliminary data.</text>
</comment>
<dbReference type="Proteomes" id="UP000183940">
    <property type="component" value="Unassembled WGS sequence"/>
</dbReference>
<keyword evidence="4" id="KW-0788">Thiol protease</keyword>
<dbReference type="PROSITE" id="PS51935">
    <property type="entry name" value="NLPC_P60"/>
    <property type="match status" value="1"/>
</dbReference>
<dbReference type="SUPFAM" id="SSF82057">
    <property type="entry name" value="Prokaryotic SH3-related domain"/>
    <property type="match status" value="1"/>
</dbReference>
<dbReference type="Gene3D" id="2.30.30.40">
    <property type="entry name" value="SH3 Domains"/>
    <property type="match status" value="1"/>
</dbReference>
<dbReference type="AlphaFoldDB" id="A0A1L9QML2"/>
<keyword evidence="7" id="KW-1185">Reference proteome</keyword>
<evidence type="ECO:0000256" key="1">
    <source>
        <dbReference type="ARBA" id="ARBA00007074"/>
    </source>
</evidence>
<reference evidence="6" key="1">
    <citation type="submission" date="2016-10" db="EMBL/GenBank/DDBJ databases">
        <title>CRISPR-Cas defence system in Roseofilum reptotaenium: evidence of a bacteriophage-cyanobacterium arms race in the coral black band disease.</title>
        <authorList>
            <person name="Buerger P."/>
            <person name="Wood-Charlson E.M."/>
            <person name="Weynberg K.D."/>
            <person name="Willis B."/>
            <person name="Van Oppen M.J."/>
        </authorList>
    </citation>
    <scope>NUCLEOTIDE SEQUENCE [LARGE SCALE GENOMIC DNA]</scope>
    <source>
        <strain evidence="6">AO1-A</strain>
    </source>
</reference>
<proteinExistence type="inferred from homology"/>
<gene>
    <name evidence="6" type="ORF">BI308_19580</name>
</gene>
<dbReference type="STRING" id="1925591.BI308_19580"/>